<accession>A0AAD7D1R8</accession>
<evidence type="ECO:0000313" key="3">
    <source>
        <dbReference type="Proteomes" id="UP001221757"/>
    </source>
</evidence>
<dbReference type="AlphaFoldDB" id="A0AAD7D1R8"/>
<sequence>MTEPNLLLPPPVTTLLQASIPNPITVFTGPSCSAAATANDNRNVAIARHFPKPNYRPPHAYPANTAKEETFQAQVLLWPNVGLYEPLGSAVPGFVYTTYTIDEFTEMMVALKAHGLSFIAVLPSSESSNLVDKLSSQLTAHIASHNLVLPRMPESLGPVTDPVPWFRRPFMHASANGNNFNRKFILDMNSKFTNPDIEHSSLPLIVLAPRFDHVQGPLPPMLSPDALYASSHPEALHSCFGQQILHGLPYSGRYRILECHVDLCPDYEPSPPVTAPPRWAHNRERTPEAMVASSSGSRVRARSLLSVSPAPPPIRRRLNPVFIEVNSSDDDDFEPAPLLHPQRNPPRSSTLPATLPEPTPTQIVLGTGAKILEWKQSIWFCADTVADSATVKIHGTSITANAEFIISLFYYLRSKDLNSSLALTFPSLAKITCPRISMTHFSFLQSQAHHSYSVGSGSSLSVGGGVEQSVWRRVLALVVEESVFWTPALVEPGHITFNLSPIADGIEDHKIRPLVHDGLSDPMPTDVRDPLYTLIINLFGVMPVMIATPRTQAEHNGWTISICSHRLLGYDAPWNHDDFVSTQAGFNIPCQETCNQLLLLDITPLKAASLIAGMYHRQVTSLADDVFAHLSFATLPAIPPPDVNLMSQLFELRFKRYLSGSGHPSWFQSHGMIAEAEMATGLSTPFLCTHLLLLTAVESTLLPIQDKWTIKFTTSSLLQQPTENIALHMREPSPLHFHTCSGTIDVRVNPKLFDLMIKSPEGDEETEFDVWAHTELYNADLAARPSRAPRRPDDEFSVAIPPTECNPLDLTMGSRQGEETPLDISIASEINPSVPIQGEGVTEEAIGGPLVRQPWVLPSQHNSVIDPPSGYIINSSDPAADILQELLVLLPTHEDDVTSEDSPPSLLDSEFSNELTGERNSLTEAQVLFTDPVEDVPLADMNATIGAPSSPGNTPQIIYFCVLASLGLDNSTLMFVLYVYPEDTNPLSIVSVHSAGVLPAAASMSSAMTDAMRGYLELHYAS</sequence>
<name>A0AAD7D1R8_MYCRO</name>
<dbReference type="EMBL" id="JARKIE010000157">
    <property type="protein sequence ID" value="KAJ7674264.1"/>
    <property type="molecule type" value="Genomic_DNA"/>
</dbReference>
<feature type="region of interest" description="Disordered" evidence="1">
    <location>
        <begin position="785"/>
        <end position="811"/>
    </location>
</feature>
<organism evidence="2 3">
    <name type="scientific">Mycena rosella</name>
    <name type="common">Pink bonnet</name>
    <name type="synonym">Agaricus rosellus</name>
    <dbReference type="NCBI Taxonomy" id="1033263"/>
    <lineage>
        <taxon>Eukaryota</taxon>
        <taxon>Fungi</taxon>
        <taxon>Dikarya</taxon>
        <taxon>Basidiomycota</taxon>
        <taxon>Agaricomycotina</taxon>
        <taxon>Agaricomycetes</taxon>
        <taxon>Agaricomycetidae</taxon>
        <taxon>Agaricales</taxon>
        <taxon>Marasmiineae</taxon>
        <taxon>Mycenaceae</taxon>
        <taxon>Mycena</taxon>
    </lineage>
</organism>
<gene>
    <name evidence="2" type="ORF">B0H17DRAFT_1334941</name>
</gene>
<comment type="caution">
    <text evidence="2">The sequence shown here is derived from an EMBL/GenBank/DDBJ whole genome shotgun (WGS) entry which is preliminary data.</text>
</comment>
<dbReference type="Proteomes" id="UP001221757">
    <property type="component" value="Unassembled WGS sequence"/>
</dbReference>
<proteinExistence type="predicted"/>
<keyword evidence="3" id="KW-1185">Reference proteome</keyword>
<evidence type="ECO:0000313" key="2">
    <source>
        <dbReference type="EMBL" id="KAJ7674264.1"/>
    </source>
</evidence>
<evidence type="ECO:0000256" key="1">
    <source>
        <dbReference type="SAM" id="MobiDB-lite"/>
    </source>
</evidence>
<protein>
    <submittedName>
        <fullName evidence="2">Uncharacterized protein</fullName>
    </submittedName>
</protein>
<reference evidence="2" key="1">
    <citation type="submission" date="2023-03" db="EMBL/GenBank/DDBJ databases">
        <title>Massive genome expansion in bonnet fungi (Mycena s.s.) driven by repeated elements and novel gene families across ecological guilds.</title>
        <authorList>
            <consortium name="Lawrence Berkeley National Laboratory"/>
            <person name="Harder C.B."/>
            <person name="Miyauchi S."/>
            <person name="Viragh M."/>
            <person name="Kuo A."/>
            <person name="Thoen E."/>
            <person name="Andreopoulos B."/>
            <person name="Lu D."/>
            <person name="Skrede I."/>
            <person name="Drula E."/>
            <person name="Henrissat B."/>
            <person name="Morin E."/>
            <person name="Kohler A."/>
            <person name="Barry K."/>
            <person name="LaButti K."/>
            <person name="Morin E."/>
            <person name="Salamov A."/>
            <person name="Lipzen A."/>
            <person name="Mereny Z."/>
            <person name="Hegedus B."/>
            <person name="Baldrian P."/>
            <person name="Stursova M."/>
            <person name="Weitz H."/>
            <person name="Taylor A."/>
            <person name="Grigoriev I.V."/>
            <person name="Nagy L.G."/>
            <person name="Martin F."/>
            <person name="Kauserud H."/>
        </authorList>
    </citation>
    <scope>NUCLEOTIDE SEQUENCE</scope>
    <source>
        <strain evidence="2">CBHHK067</strain>
    </source>
</reference>
<feature type="region of interest" description="Disordered" evidence="1">
    <location>
        <begin position="333"/>
        <end position="359"/>
    </location>
</feature>